<dbReference type="GO" id="GO:0003677">
    <property type="term" value="F:DNA binding"/>
    <property type="evidence" value="ECO:0007669"/>
    <property type="project" value="UniProtKB-KW"/>
</dbReference>
<feature type="domain" description="HTH marR-type" evidence="4">
    <location>
        <begin position="26"/>
        <end position="164"/>
    </location>
</feature>
<dbReference type="InterPro" id="IPR000835">
    <property type="entry name" value="HTH_MarR-typ"/>
</dbReference>
<dbReference type="InterPro" id="IPR036390">
    <property type="entry name" value="WH_DNA-bd_sf"/>
</dbReference>
<dbReference type="PRINTS" id="PR00598">
    <property type="entry name" value="HTHMARR"/>
</dbReference>
<name>A0A7Y3W4Z3_9PROT</name>
<evidence type="ECO:0000256" key="1">
    <source>
        <dbReference type="ARBA" id="ARBA00023015"/>
    </source>
</evidence>
<accession>A0A7Y3W4Z3</accession>
<dbReference type="RefSeq" id="WP_173198014.1">
    <property type="nucleotide sequence ID" value="NZ_JABFCX010000002.1"/>
</dbReference>
<evidence type="ECO:0000313" key="5">
    <source>
        <dbReference type="EMBL" id="NNU16074.1"/>
    </source>
</evidence>
<keyword evidence="2" id="KW-0238">DNA-binding</keyword>
<dbReference type="PANTHER" id="PTHR42756:SF1">
    <property type="entry name" value="TRANSCRIPTIONAL REPRESSOR OF EMRAB OPERON"/>
    <property type="match status" value="1"/>
</dbReference>
<dbReference type="AlphaFoldDB" id="A0A7Y3W4Z3"/>
<dbReference type="Pfam" id="PF12802">
    <property type="entry name" value="MarR_2"/>
    <property type="match status" value="1"/>
</dbReference>
<proteinExistence type="predicted"/>
<keyword evidence="1" id="KW-0805">Transcription regulation</keyword>
<organism evidence="5 6">
    <name type="scientific">Parvularcula mediterranea</name>
    <dbReference type="NCBI Taxonomy" id="2732508"/>
    <lineage>
        <taxon>Bacteria</taxon>
        <taxon>Pseudomonadati</taxon>
        <taxon>Pseudomonadota</taxon>
        <taxon>Alphaproteobacteria</taxon>
        <taxon>Parvularculales</taxon>
        <taxon>Parvularculaceae</taxon>
        <taxon>Parvularcula</taxon>
    </lineage>
</organism>
<dbReference type="PANTHER" id="PTHR42756">
    <property type="entry name" value="TRANSCRIPTIONAL REGULATOR, MARR"/>
    <property type="match status" value="1"/>
</dbReference>
<dbReference type="GO" id="GO:0003700">
    <property type="term" value="F:DNA-binding transcription factor activity"/>
    <property type="evidence" value="ECO:0007669"/>
    <property type="project" value="InterPro"/>
</dbReference>
<evidence type="ECO:0000256" key="3">
    <source>
        <dbReference type="ARBA" id="ARBA00023163"/>
    </source>
</evidence>
<sequence>MADEADSQDLVDEVVESFSRARPDIDPDTLRTLCRIIVAGRLLEDRAAALLKPSGMIYTDFDILGMLRRTGPPHELTPNDLIRMVMISSGAVTAALGRLEKQGYVARRVSDEDRRVRIVSLTDEGKRVIDEAFTVRMDDAAEAFSGFSEDDHKAIDRLLRDVASRLGQS</sequence>
<dbReference type="PROSITE" id="PS50995">
    <property type="entry name" value="HTH_MARR_2"/>
    <property type="match status" value="1"/>
</dbReference>
<evidence type="ECO:0000259" key="4">
    <source>
        <dbReference type="PROSITE" id="PS50995"/>
    </source>
</evidence>
<comment type="caution">
    <text evidence="5">The sequence shown here is derived from an EMBL/GenBank/DDBJ whole genome shotgun (WGS) entry which is preliminary data.</text>
</comment>
<reference evidence="5 6" key="1">
    <citation type="submission" date="2020-05" db="EMBL/GenBank/DDBJ databases">
        <title>Parvularcula mediterraneae sp. nov., isolated from polypropylene straw from shallow seawater of the seashore of Laganas in Zakynthos island, Greece.</title>
        <authorList>
            <person name="Szabo I."/>
            <person name="Al-Omari J."/>
            <person name="Rado J."/>
            <person name="Szerdahelyi G.S."/>
        </authorList>
    </citation>
    <scope>NUCLEOTIDE SEQUENCE [LARGE SCALE GENOMIC DNA]</scope>
    <source>
        <strain evidence="5 6">ZS-1/3</strain>
    </source>
</reference>
<protein>
    <submittedName>
        <fullName evidence="5">MarR family transcriptional regulator</fullName>
    </submittedName>
</protein>
<dbReference type="Proteomes" id="UP000536835">
    <property type="component" value="Unassembled WGS sequence"/>
</dbReference>
<evidence type="ECO:0000313" key="6">
    <source>
        <dbReference type="Proteomes" id="UP000536835"/>
    </source>
</evidence>
<dbReference type="Gene3D" id="1.10.10.10">
    <property type="entry name" value="Winged helix-like DNA-binding domain superfamily/Winged helix DNA-binding domain"/>
    <property type="match status" value="1"/>
</dbReference>
<dbReference type="SUPFAM" id="SSF46785">
    <property type="entry name" value="Winged helix' DNA-binding domain"/>
    <property type="match status" value="1"/>
</dbReference>
<dbReference type="EMBL" id="JABFCX010000002">
    <property type="protein sequence ID" value="NNU16074.1"/>
    <property type="molecule type" value="Genomic_DNA"/>
</dbReference>
<gene>
    <name evidence="5" type="ORF">HK107_07035</name>
</gene>
<keyword evidence="3" id="KW-0804">Transcription</keyword>
<evidence type="ECO:0000256" key="2">
    <source>
        <dbReference type="ARBA" id="ARBA00023125"/>
    </source>
</evidence>
<keyword evidence="6" id="KW-1185">Reference proteome</keyword>
<dbReference type="InterPro" id="IPR036388">
    <property type="entry name" value="WH-like_DNA-bd_sf"/>
</dbReference>
<dbReference type="SMART" id="SM00347">
    <property type="entry name" value="HTH_MARR"/>
    <property type="match status" value="1"/>
</dbReference>